<dbReference type="GO" id="GO:0003700">
    <property type="term" value="F:DNA-binding transcription factor activity"/>
    <property type="evidence" value="ECO:0007669"/>
    <property type="project" value="InterPro"/>
</dbReference>
<dbReference type="PROSITE" id="PS51294">
    <property type="entry name" value="HTH_MYB"/>
    <property type="match status" value="1"/>
</dbReference>
<dbReference type="InterPro" id="IPR006447">
    <property type="entry name" value="Myb_dom_plants"/>
</dbReference>
<dbReference type="SUPFAM" id="SSF46689">
    <property type="entry name" value="Homeodomain-like"/>
    <property type="match status" value="1"/>
</dbReference>
<keyword evidence="2" id="KW-0805">Transcription regulation</keyword>
<evidence type="ECO:0000313" key="8">
    <source>
        <dbReference type="Proteomes" id="UP001293593"/>
    </source>
</evidence>
<dbReference type="Proteomes" id="UP001293593">
    <property type="component" value="Unassembled WGS sequence"/>
</dbReference>
<dbReference type="InterPro" id="IPR009057">
    <property type="entry name" value="Homeodomain-like_sf"/>
</dbReference>
<dbReference type="FunFam" id="1.10.10.60:FF:000002">
    <property type="entry name" value="Myb family transcription factor"/>
    <property type="match status" value="1"/>
</dbReference>
<comment type="subcellular location">
    <subcellularLocation>
        <location evidence="1">Nucleus</location>
    </subcellularLocation>
</comment>
<proteinExistence type="predicted"/>
<dbReference type="InterPro" id="IPR046955">
    <property type="entry name" value="PHR1-like"/>
</dbReference>
<evidence type="ECO:0000259" key="6">
    <source>
        <dbReference type="PROSITE" id="PS51294"/>
    </source>
</evidence>
<dbReference type="GO" id="GO:0003677">
    <property type="term" value="F:DNA binding"/>
    <property type="evidence" value="ECO:0007669"/>
    <property type="project" value="InterPro"/>
</dbReference>
<evidence type="ECO:0000256" key="1">
    <source>
        <dbReference type="ARBA" id="ARBA00004123"/>
    </source>
</evidence>
<accession>A0AAE1NB91</accession>
<feature type="compositionally biased region" description="Acidic residues" evidence="5">
    <location>
        <begin position="32"/>
        <end position="46"/>
    </location>
</feature>
<dbReference type="AlphaFoldDB" id="A0AAE1NB91"/>
<gene>
    <name evidence="7" type="ORF">QN277_002687</name>
</gene>
<reference evidence="7" key="1">
    <citation type="submission" date="2023-10" db="EMBL/GenBank/DDBJ databases">
        <title>Chromosome-level genome of the transformable northern wattle, Acacia crassicarpa.</title>
        <authorList>
            <person name="Massaro I."/>
            <person name="Sinha N.R."/>
            <person name="Poethig S."/>
            <person name="Leichty A.R."/>
        </authorList>
    </citation>
    <scope>NUCLEOTIDE SEQUENCE</scope>
    <source>
        <strain evidence="7">Acra3RX</strain>
        <tissue evidence="7">Leaf</tissue>
    </source>
</reference>
<keyword evidence="8" id="KW-1185">Reference proteome</keyword>
<dbReference type="Pfam" id="PF00249">
    <property type="entry name" value="Myb_DNA-binding"/>
    <property type="match status" value="1"/>
</dbReference>
<dbReference type="Gene3D" id="1.10.10.60">
    <property type="entry name" value="Homeodomain-like"/>
    <property type="match status" value="1"/>
</dbReference>
<keyword evidence="3" id="KW-0804">Transcription</keyword>
<sequence>MAENIYYISDDDKSEGSDVEARPNKKRSLFDLNEEAVDEEGNDTSNEEGNMSSNNSSSTDQVVRERTTTNSVRQYVRSKMPRLRWTPDLHLAFVLAVERLGGQERATPKLVLQLMNVRGLSIAHVKSHLQMYRSKKLDESGQVLSQNRGMQGRAHIKEMYERYYKAQGHIGIDNRNIQPYSSVLMKHPYDYFKAPDHSSRFQPCGTVNNQCTGSSSEWSNIKRTEKSHLFDVRNAITRSESIGCREFIEGKGWPHREIVGVGSQVSDGLGISNWEDKYNNSPLWRTKSRFIHDQCQRGSSSPFLSTAHAQFDAKVNDIKDGIMRCIDEEELSRGGEVKVQISSAVERLKEKKTSTSFLELSLSHDFGSVRDMNVVSGPKKR</sequence>
<protein>
    <recommendedName>
        <fullName evidence="6">HTH myb-type domain-containing protein</fullName>
    </recommendedName>
</protein>
<evidence type="ECO:0000256" key="3">
    <source>
        <dbReference type="ARBA" id="ARBA00023163"/>
    </source>
</evidence>
<organism evidence="7 8">
    <name type="scientific">Acacia crassicarpa</name>
    <name type="common">northern wattle</name>
    <dbReference type="NCBI Taxonomy" id="499986"/>
    <lineage>
        <taxon>Eukaryota</taxon>
        <taxon>Viridiplantae</taxon>
        <taxon>Streptophyta</taxon>
        <taxon>Embryophyta</taxon>
        <taxon>Tracheophyta</taxon>
        <taxon>Spermatophyta</taxon>
        <taxon>Magnoliopsida</taxon>
        <taxon>eudicotyledons</taxon>
        <taxon>Gunneridae</taxon>
        <taxon>Pentapetalae</taxon>
        <taxon>rosids</taxon>
        <taxon>fabids</taxon>
        <taxon>Fabales</taxon>
        <taxon>Fabaceae</taxon>
        <taxon>Caesalpinioideae</taxon>
        <taxon>mimosoid clade</taxon>
        <taxon>Acacieae</taxon>
        <taxon>Acacia</taxon>
    </lineage>
</organism>
<dbReference type="InterPro" id="IPR001005">
    <property type="entry name" value="SANT/Myb"/>
</dbReference>
<dbReference type="InterPro" id="IPR017930">
    <property type="entry name" value="Myb_dom"/>
</dbReference>
<dbReference type="EMBL" id="JAWXYG010000001">
    <property type="protein sequence ID" value="KAK4286076.1"/>
    <property type="molecule type" value="Genomic_DNA"/>
</dbReference>
<evidence type="ECO:0000256" key="5">
    <source>
        <dbReference type="SAM" id="MobiDB-lite"/>
    </source>
</evidence>
<dbReference type="GO" id="GO:0005634">
    <property type="term" value="C:nucleus"/>
    <property type="evidence" value="ECO:0007669"/>
    <property type="project" value="UniProtKB-SubCell"/>
</dbReference>
<feature type="region of interest" description="Disordered" evidence="5">
    <location>
        <begin position="1"/>
        <end position="71"/>
    </location>
</feature>
<comment type="caution">
    <text evidence="7">The sequence shown here is derived from an EMBL/GenBank/DDBJ whole genome shotgun (WGS) entry which is preliminary data.</text>
</comment>
<evidence type="ECO:0000256" key="2">
    <source>
        <dbReference type="ARBA" id="ARBA00023015"/>
    </source>
</evidence>
<name>A0AAE1NB91_9FABA</name>
<feature type="compositionally biased region" description="Basic and acidic residues" evidence="5">
    <location>
        <begin position="10"/>
        <end position="23"/>
    </location>
</feature>
<evidence type="ECO:0000313" key="7">
    <source>
        <dbReference type="EMBL" id="KAK4286076.1"/>
    </source>
</evidence>
<evidence type="ECO:0000256" key="4">
    <source>
        <dbReference type="ARBA" id="ARBA00023242"/>
    </source>
</evidence>
<feature type="domain" description="HTH myb-type" evidence="6">
    <location>
        <begin position="77"/>
        <end position="137"/>
    </location>
</feature>
<feature type="compositionally biased region" description="Low complexity" evidence="5">
    <location>
        <begin position="47"/>
        <end position="58"/>
    </location>
</feature>
<keyword evidence="4" id="KW-0539">Nucleus</keyword>
<dbReference type="PANTHER" id="PTHR31314">
    <property type="entry name" value="MYB FAMILY TRANSCRIPTION FACTOR PHL7-LIKE"/>
    <property type="match status" value="1"/>
</dbReference>
<dbReference type="PANTHER" id="PTHR31314:SF174">
    <property type="entry name" value="OS02G0241200 PROTEIN"/>
    <property type="match status" value="1"/>
</dbReference>
<dbReference type="NCBIfam" id="TIGR01557">
    <property type="entry name" value="myb_SHAQKYF"/>
    <property type="match status" value="1"/>
</dbReference>